<dbReference type="Pfam" id="PF03050">
    <property type="entry name" value="DDE_Tnp_IS66"/>
    <property type="match status" value="1"/>
</dbReference>
<dbReference type="InterPro" id="IPR004291">
    <property type="entry name" value="Transposase_IS66_central"/>
</dbReference>
<dbReference type="PANTHER" id="PTHR33678:SF1">
    <property type="entry name" value="BLL1576 PROTEIN"/>
    <property type="match status" value="1"/>
</dbReference>
<reference evidence="2 3" key="1">
    <citation type="journal article" date="2007" name="Appl. Environ. Microbiol.">
        <title>Isolation of key methanogens for global methane emission from rice paddy fields: a novel isolate affiliated with the clone cluster rice cluster I.</title>
        <authorList>
            <person name="Sakai S."/>
            <person name="Imachi H."/>
            <person name="Sekiguchi Y."/>
            <person name="Ohashi A."/>
            <person name="Harada H."/>
            <person name="Kamagata Y."/>
        </authorList>
    </citation>
    <scope>NUCLEOTIDE SEQUENCE [LARGE SCALE GENOMIC DNA]</scope>
    <source>
        <strain evidence="3">DSM 17711 / JCM 13418 / NBRC 101707 / SANAE</strain>
    </source>
</reference>
<dbReference type="InterPro" id="IPR052344">
    <property type="entry name" value="Transposase-related"/>
</dbReference>
<dbReference type="eggNOG" id="arCOG04792">
    <property type="taxonomic scope" value="Archaea"/>
</dbReference>
<dbReference type="Proteomes" id="UP000001882">
    <property type="component" value="Chromosome"/>
</dbReference>
<evidence type="ECO:0000313" key="3">
    <source>
        <dbReference type="Proteomes" id="UP000001882"/>
    </source>
</evidence>
<reference evidence="3" key="3">
    <citation type="journal article" date="2011" name="PLoS ONE">
        <title>Genome sequence of a mesophilic hydrogenotrophic methanogen Methanocella paludicola, the first cultivated representative of the order Methanocellales.</title>
        <authorList>
            <person name="Sakai S."/>
            <person name="Takaki Y."/>
            <person name="Shimamura S."/>
            <person name="Sekine M."/>
            <person name="Tajima T."/>
            <person name="Kosugi H."/>
            <person name="Ichikawa N."/>
            <person name="Tasumi E."/>
            <person name="Hiraki A.T."/>
            <person name="Shimizu A."/>
            <person name="Kato Y."/>
            <person name="Nishiko R."/>
            <person name="Mori K."/>
            <person name="Fujita N."/>
            <person name="Imachi H."/>
            <person name="Takai K."/>
        </authorList>
    </citation>
    <scope>NUCLEOTIDE SEQUENCE [LARGE SCALE GENOMIC DNA]</scope>
    <source>
        <strain evidence="3">DSM 17711 / JCM 13418 / NBRC 101707 / SANAE</strain>
    </source>
</reference>
<protein>
    <recommendedName>
        <fullName evidence="1">Transposase IS66 central domain-containing protein</fullName>
    </recommendedName>
</protein>
<dbReference type="PANTHER" id="PTHR33678">
    <property type="entry name" value="BLL1576 PROTEIN"/>
    <property type="match status" value="1"/>
</dbReference>
<sequence length="260" mass="29190">MVTEYQAERKQCSCCRHLSRAGFPQGVSHPVQYGLRLASLVVYLSTYQLVPYDRISELFNDLFDRPVGKGTLVGMVESCHTGLEGFEGVLKGLLKGVGVLYTDETGFRVCGKRQWIHVLCTRYLTWYGHHKHRGSGATIEQGILPVFKGVLVHDFWKPYFKYGCGHVLCNAHLLRELRGVSEAFGQEWGWGMSGLLHEVKARVDAARASSQPLDGKAIADYESRYTELIGLGLWENTGEPERVGKRGPGTQSKRECKFFC</sequence>
<organism evidence="2 3">
    <name type="scientific">Methanocella paludicola (strain DSM 17711 / JCM 13418 / NBRC 101707 / SANAE)</name>
    <dbReference type="NCBI Taxonomy" id="304371"/>
    <lineage>
        <taxon>Archaea</taxon>
        <taxon>Methanobacteriati</taxon>
        <taxon>Methanobacteriota</taxon>
        <taxon>Stenosarchaea group</taxon>
        <taxon>Methanomicrobia</taxon>
        <taxon>Methanocellales</taxon>
        <taxon>Methanocellaceae</taxon>
        <taxon>Methanocella</taxon>
    </lineage>
</organism>
<evidence type="ECO:0000313" key="2">
    <source>
        <dbReference type="EMBL" id="BAI60858.1"/>
    </source>
</evidence>
<dbReference type="InParanoid" id="D1YWN6"/>
<reference evidence="2 3" key="2">
    <citation type="journal article" date="2008" name="Int. J. Syst. Evol. Microbiol.">
        <title>Methanocella paludicola gen. nov., sp. nov., a methane-producing archaeon, the first isolate of the lineage 'Rice Cluster I', and proposal of the new archaeal order Methanocellales ord. nov.</title>
        <authorList>
            <person name="Sakai S."/>
            <person name="Imachi H."/>
            <person name="Hanada S."/>
            <person name="Ohashi A."/>
            <person name="Harada H."/>
            <person name="Kamagata Y."/>
        </authorList>
    </citation>
    <scope>NUCLEOTIDE SEQUENCE [LARGE SCALE GENOMIC DNA]</scope>
    <source>
        <strain evidence="3">DSM 17711 / JCM 13418 / NBRC 101707 / SANAE</strain>
    </source>
</reference>
<gene>
    <name evidence="2" type="ordered locus">MCP_0786</name>
</gene>
<proteinExistence type="predicted"/>
<feature type="domain" description="Transposase IS66 central" evidence="1">
    <location>
        <begin position="32"/>
        <end position="214"/>
    </location>
</feature>
<keyword evidence="3" id="KW-1185">Reference proteome</keyword>
<dbReference type="KEGG" id="mpd:MCP_0786"/>
<evidence type="ECO:0000259" key="1">
    <source>
        <dbReference type="Pfam" id="PF03050"/>
    </source>
</evidence>
<dbReference type="OrthoDB" id="136974at2157"/>
<accession>D1YWN6</accession>
<dbReference type="EMBL" id="AP011532">
    <property type="protein sequence ID" value="BAI60858.1"/>
    <property type="molecule type" value="Genomic_DNA"/>
</dbReference>
<name>D1YWN6_METPS</name>
<dbReference type="AlphaFoldDB" id="D1YWN6"/>
<dbReference type="STRING" id="304371.MCP_0786"/>